<evidence type="ECO:0000313" key="3">
    <source>
        <dbReference type="Proteomes" id="UP000261052"/>
    </source>
</evidence>
<accession>A0A3E4M397</accession>
<feature type="compositionally biased region" description="Basic and acidic residues" evidence="1">
    <location>
        <begin position="129"/>
        <end position="147"/>
    </location>
</feature>
<comment type="caution">
    <text evidence="2">The sequence shown here is derived from an EMBL/GenBank/DDBJ whole genome shotgun (WGS) entry which is preliminary data.</text>
</comment>
<evidence type="ECO:0000256" key="1">
    <source>
        <dbReference type="SAM" id="MobiDB-lite"/>
    </source>
</evidence>
<dbReference type="AlphaFoldDB" id="A0A3E4M397"/>
<dbReference type="NCBIfam" id="NF045478">
    <property type="entry name" value="XF1762_fam"/>
    <property type="match status" value="1"/>
</dbReference>
<feature type="region of interest" description="Disordered" evidence="1">
    <location>
        <begin position="123"/>
        <end position="147"/>
    </location>
</feature>
<sequence>MLEIVPVTLRQANEFVTKYHRHHKASRGHKFSIGVCDGEKLVGVCICGRPVSRYLDDNKTLEVNRLCTDGTYNACSILYAAAYRAAIAMGYKRVITYILESEPGTSLKAAGYKCEGRAGGLEWNGRSKPKNEEQYPHEMKTRWVKEK</sequence>
<evidence type="ECO:0008006" key="4">
    <source>
        <dbReference type="Google" id="ProtNLM"/>
    </source>
</evidence>
<name>A0A3E4M397_9FIRM</name>
<dbReference type="EMBL" id="QSQP01000004">
    <property type="protein sequence ID" value="RGK44147.1"/>
    <property type="molecule type" value="Genomic_DNA"/>
</dbReference>
<reference evidence="2 3" key="1">
    <citation type="submission" date="2018-08" db="EMBL/GenBank/DDBJ databases">
        <title>A genome reference for cultivated species of the human gut microbiota.</title>
        <authorList>
            <person name="Zou Y."/>
            <person name="Xue W."/>
            <person name="Luo G."/>
        </authorList>
    </citation>
    <scope>NUCLEOTIDE SEQUENCE [LARGE SCALE GENOMIC DNA]</scope>
    <source>
        <strain evidence="2 3">TF11-15AC</strain>
    </source>
</reference>
<dbReference type="Pfam" id="PF25680">
    <property type="entry name" value="Mom"/>
    <property type="match status" value="1"/>
</dbReference>
<organism evidence="2 3">
    <name type="scientific">Agathobacter rectalis</name>
    <dbReference type="NCBI Taxonomy" id="39491"/>
    <lineage>
        <taxon>Bacteria</taxon>
        <taxon>Bacillati</taxon>
        <taxon>Bacillota</taxon>
        <taxon>Clostridia</taxon>
        <taxon>Lachnospirales</taxon>
        <taxon>Lachnospiraceae</taxon>
        <taxon>Agathobacter</taxon>
    </lineage>
</organism>
<dbReference type="InterPro" id="IPR016181">
    <property type="entry name" value="Acyl_CoA_acyltransferase"/>
</dbReference>
<dbReference type="InterPro" id="IPR057895">
    <property type="entry name" value="Mom"/>
</dbReference>
<protein>
    <recommendedName>
        <fullName evidence="4">N-acetyltransferase</fullName>
    </recommendedName>
</protein>
<dbReference type="InterPro" id="IPR053780">
    <property type="entry name" value="Gp66-like"/>
</dbReference>
<evidence type="ECO:0000313" key="2">
    <source>
        <dbReference type="EMBL" id="RGK44147.1"/>
    </source>
</evidence>
<dbReference type="RefSeq" id="WP_117685447.1">
    <property type="nucleotide sequence ID" value="NZ_QSQP01000004.1"/>
</dbReference>
<gene>
    <name evidence="2" type="ORF">DXD13_04190</name>
</gene>
<dbReference type="SUPFAM" id="SSF55729">
    <property type="entry name" value="Acyl-CoA N-acyltransferases (Nat)"/>
    <property type="match status" value="1"/>
</dbReference>
<dbReference type="Proteomes" id="UP000261052">
    <property type="component" value="Unassembled WGS sequence"/>
</dbReference>
<proteinExistence type="predicted"/>